<dbReference type="InterPro" id="IPR023213">
    <property type="entry name" value="CAT-like_dom_sf"/>
</dbReference>
<keyword evidence="3" id="KW-0597">Phosphoprotein</keyword>
<dbReference type="SMART" id="SM00823">
    <property type="entry name" value="PKS_PP"/>
    <property type="match status" value="1"/>
</dbReference>
<dbReference type="Pfam" id="PF13193">
    <property type="entry name" value="AMP-binding_C"/>
    <property type="match status" value="1"/>
</dbReference>
<dbReference type="Gene3D" id="3.30.559.10">
    <property type="entry name" value="Chloramphenicol acetyltransferase-like domain"/>
    <property type="match status" value="1"/>
</dbReference>
<dbReference type="SUPFAM" id="SSF47336">
    <property type="entry name" value="ACP-like"/>
    <property type="match status" value="1"/>
</dbReference>
<dbReference type="Gene3D" id="3.30.559.30">
    <property type="entry name" value="Nonribosomal peptide synthetase, condensation domain"/>
    <property type="match status" value="1"/>
</dbReference>
<dbReference type="Pfam" id="PF00668">
    <property type="entry name" value="Condensation"/>
    <property type="match status" value="1"/>
</dbReference>
<dbReference type="InterPro" id="IPR042099">
    <property type="entry name" value="ANL_N_sf"/>
</dbReference>
<dbReference type="SUPFAM" id="SSF56801">
    <property type="entry name" value="Acetyl-CoA synthetase-like"/>
    <property type="match status" value="1"/>
</dbReference>
<proteinExistence type="predicted"/>
<evidence type="ECO:0000313" key="6">
    <source>
        <dbReference type="Proteomes" id="UP000249045"/>
    </source>
</evidence>
<dbReference type="PANTHER" id="PTHR45527:SF1">
    <property type="entry name" value="FATTY ACID SYNTHASE"/>
    <property type="match status" value="1"/>
</dbReference>
<dbReference type="PANTHER" id="PTHR45527">
    <property type="entry name" value="NONRIBOSOMAL PEPTIDE SYNTHETASE"/>
    <property type="match status" value="1"/>
</dbReference>
<name>A0ABX9DBY6_9ACTN</name>
<evidence type="ECO:0000259" key="4">
    <source>
        <dbReference type="PROSITE" id="PS50075"/>
    </source>
</evidence>
<evidence type="ECO:0000256" key="2">
    <source>
        <dbReference type="ARBA" id="ARBA00022450"/>
    </source>
</evidence>
<dbReference type="Gene3D" id="3.30.300.30">
    <property type="match status" value="1"/>
</dbReference>
<dbReference type="InterPro" id="IPR009081">
    <property type="entry name" value="PP-bd_ACP"/>
</dbReference>
<dbReference type="Proteomes" id="UP000249045">
    <property type="component" value="Unassembled WGS sequence"/>
</dbReference>
<dbReference type="PROSITE" id="PS50075">
    <property type="entry name" value="CARRIER"/>
    <property type="match status" value="1"/>
</dbReference>
<dbReference type="InterPro" id="IPR001242">
    <property type="entry name" value="Condensation_dom"/>
</dbReference>
<dbReference type="Gene3D" id="3.40.50.12780">
    <property type="entry name" value="N-terminal domain of ligase-like"/>
    <property type="match status" value="1"/>
</dbReference>
<gene>
    <name evidence="5" type="ORF">MED15_01105</name>
</gene>
<dbReference type="InterPro" id="IPR025110">
    <property type="entry name" value="AMP-bd_C"/>
</dbReference>
<dbReference type="RefSeq" id="WP_112731030.1">
    <property type="nucleotide sequence ID" value="NZ_PYAC01000001.1"/>
</dbReference>
<dbReference type="SUPFAM" id="SSF52777">
    <property type="entry name" value="CoA-dependent acyltransferases"/>
    <property type="match status" value="2"/>
</dbReference>
<evidence type="ECO:0000256" key="3">
    <source>
        <dbReference type="ARBA" id="ARBA00022553"/>
    </source>
</evidence>
<dbReference type="InterPro" id="IPR036736">
    <property type="entry name" value="ACP-like_sf"/>
</dbReference>
<evidence type="ECO:0000313" key="5">
    <source>
        <dbReference type="EMBL" id="RAO25342.1"/>
    </source>
</evidence>
<evidence type="ECO:0000256" key="1">
    <source>
        <dbReference type="ARBA" id="ARBA00001957"/>
    </source>
</evidence>
<sequence length="1022" mass="110479">MLAPEQLNRTGSPGSPNALPLDALVRRHAIERPDAVAVVHEGRRLTYRQLDEWSAVVSSRWASEGVQAGDWVCLALPRRVELVVAVLAVLRAGAAYCIVPPDWPPAHTSLLMRQIRPARVVSTADDCLHAPSGQRSTLSSEPHGHDADSSCCMFFTSGTTSTTKAISVPHRAISRLLAECRFADLGPATAIPVVSPAHWDGFALELWAALLNGGKAVLLDEPYLVPTRLRALIAEEGVDTAWLTSSLFNLFVDEDSGSFTGMRQVLTGGERMSPTYARRFLTAHPDVTLVNGYGPAECTIFSTTHRVTIDDCDRGEIPIGVPTVGTEVYVVGEGGLREPGDVGELFIAGDRLANGYVGDPEETNRRFVTMDLPVGRRRVYRSGDLGRWETPGVLFFAGRADRQVKVRGRRIEPERVEEFLRQQPGVEACAVVPVPDSQGHYTRLAAFYTGAPDGKNLQETLRTELPDYLVPDLLRHVRALPLTTNGKLNSAALLAGTDDEPTAAAASGDGPPGDDDTVLTAVAAVYQEILGLPRVPDTASLFHLGGTSLDAARACARITERLGVPVPISEFLRHPGPRALADWIRTASDRSLGAPQGDAEGDRDVVRLTSMQAEALIEGMLREDPLAGHCMMAWWIDGEFDVSAMAQAVQDVHQRHEALRARYQFQESVVADVPKGPSAPEWAVLSGHEHTARQDLLAWLLREFTPEEGELWRAAIVCTGDRHLLGVAIDHAAFDGWSEALIAADLSTAYQARSAGSAPAWPSAPRLAEVSREHAEAMARTDLDAQRAYWKQALSGMPDLIFPSPPSPPADASPVLEIILEPAVVTRCQREARGHGTTPFVVWLCAYAEAVHQVLGSADFGVGVPVAQRGTPASQLAVSCLTGIVCFRLRPGRHAAWKDSLNACQQTVEDGMVAADVPISEIVPLLGRDRGDRASLFQTMFALQDNRSPELTLPKGTASFFRPSPDAPVTELLTEVWPAQDGGATLRLHFSVTAMSSKVVAQIGEAFVTLLRQLRCCGDFTD</sequence>
<comment type="cofactor">
    <cofactor evidence="1">
        <name>pantetheine 4'-phosphate</name>
        <dbReference type="ChEBI" id="CHEBI:47942"/>
    </cofactor>
</comment>
<accession>A0ABX9DBY6</accession>
<dbReference type="InterPro" id="IPR045851">
    <property type="entry name" value="AMP-bd_C_sf"/>
</dbReference>
<feature type="domain" description="Carrier" evidence="4">
    <location>
        <begin position="513"/>
        <end position="588"/>
    </location>
</feature>
<comment type="caution">
    <text evidence="5">The sequence shown here is derived from an EMBL/GenBank/DDBJ whole genome shotgun (WGS) entry which is preliminary data.</text>
</comment>
<dbReference type="Pfam" id="PF00501">
    <property type="entry name" value="AMP-binding"/>
    <property type="match status" value="1"/>
</dbReference>
<keyword evidence="2" id="KW-0596">Phosphopantetheine</keyword>
<protein>
    <submittedName>
        <fullName evidence="5">Phenyloxazoline synthase</fullName>
    </submittedName>
</protein>
<reference evidence="5 6" key="1">
    <citation type="submission" date="2018-03" db="EMBL/GenBank/DDBJ databases">
        <title>Defining the species Micromonospora saelicesensis and Micromonospora noduli under the framework of genomics.</title>
        <authorList>
            <person name="Riesco R."/>
            <person name="Trujillo M.E."/>
        </authorList>
    </citation>
    <scope>NUCLEOTIDE SEQUENCE [LARGE SCALE GENOMIC DNA]</scope>
    <source>
        <strain evidence="5 6">MED15</strain>
    </source>
</reference>
<organism evidence="5 6">
    <name type="scientific">Micromonospora noduli</name>
    <dbReference type="NCBI Taxonomy" id="709876"/>
    <lineage>
        <taxon>Bacteria</taxon>
        <taxon>Bacillati</taxon>
        <taxon>Actinomycetota</taxon>
        <taxon>Actinomycetes</taxon>
        <taxon>Micromonosporales</taxon>
        <taxon>Micromonosporaceae</taxon>
        <taxon>Micromonospora</taxon>
    </lineage>
</organism>
<dbReference type="EMBL" id="PYAC01000001">
    <property type="protein sequence ID" value="RAO25342.1"/>
    <property type="molecule type" value="Genomic_DNA"/>
</dbReference>
<dbReference type="Pfam" id="PF00550">
    <property type="entry name" value="PP-binding"/>
    <property type="match status" value="1"/>
</dbReference>
<dbReference type="InterPro" id="IPR000873">
    <property type="entry name" value="AMP-dep_synth/lig_dom"/>
</dbReference>
<dbReference type="Gene3D" id="1.10.1200.10">
    <property type="entry name" value="ACP-like"/>
    <property type="match status" value="1"/>
</dbReference>
<dbReference type="InterPro" id="IPR020806">
    <property type="entry name" value="PKS_PP-bd"/>
</dbReference>
<keyword evidence="6" id="KW-1185">Reference proteome</keyword>